<reference evidence="1 2" key="1">
    <citation type="submission" date="2023-02" db="EMBL/GenBank/DDBJ databases">
        <title>Bacterial whole genomic sequence of Curvibacter sp. HBC61.</title>
        <authorList>
            <person name="Le V."/>
            <person name="Ko S.-R."/>
            <person name="Ahn C.-Y."/>
            <person name="Oh H.-M."/>
        </authorList>
    </citation>
    <scope>NUCLEOTIDE SEQUENCE [LARGE SCALE GENOMIC DNA]</scope>
    <source>
        <strain evidence="1 2">HBC61</strain>
    </source>
</reference>
<evidence type="ECO:0000313" key="1">
    <source>
        <dbReference type="EMBL" id="MDD0839320.1"/>
    </source>
</evidence>
<protein>
    <recommendedName>
        <fullName evidence="3">Lipoprotein</fullName>
    </recommendedName>
</protein>
<accession>A0ABT5MZ83</accession>
<comment type="caution">
    <text evidence="1">The sequence shown here is derived from an EMBL/GenBank/DDBJ whole genome shotgun (WGS) entry which is preliminary data.</text>
</comment>
<keyword evidence="2" id="KW-1185">Reference proteome</keyword>
<dbReference type="RefSeq" id="WP_273951770.1">
    <property type="nucleotide sequence ID" value="NZ_JAQSIP010000005.1"/>
</dbReference>
<gene>
    <name evidence="1" type="ORF">PSQ40_12115</name>
</gene>
<evidence type="ECO:0000313" key="2">
    <source>
        <dbReference type="Proteomes" id="UP001528673"/>
    </source>
</evidence>
<proteinExistence type="predicted"/>
<dbReference type="EMBL" id="JAQSIP010000005">
    <property type="protein sequence ID" value="MDD0839320.1"/>
    <property type="molecule type" value="Genomic_DNA"/>
</dbReference>
<evidence type="ECO:0008006" key="3">
    <source>
        <dbReference type="Google" id="ProtNLM"/>
    </source>
</evidence>
<sequence length="245" mass="26459">MGLMNGMSLGRWLRWAAVALGVAWLGACSVVPPNSPTAGRVQVTLPSEQAWVELGGGDEALDAVDKNGAPTALPTRVFGLRAPGKDAPLLAVFVVQANRSGDVKDRHFGVNACPEERGVYVDDRAAKSPTRIDCLRFKRWADGYDWLAKSYPVVSAYLTRLQVAALKPYGYLNFRYNTEAGAYVSVQVLVNRQLVQPSTRNNDDFLVSGQPALIWAQQVAQAARVSAASLDGALLLPAFPMPLPH</sequence>
<dbReference type="Proteomes" id="UP001528673">
    <property type="component" value="Unassembled WGS sequence"/>
</dbReference>
<organism evidence="1 2">
    <name type="scientific">Curvibacter cyanobacteriorum</name>
    <dbReference type="NCBI Taxonomy" id="3026422"/>
    <lineage>
        <taxon>Bacteria</taxon>
        <taxon>Pseudomonadati</taxon>
        <taxon>Pseudomonadota</taxon>
        <taxon>Betaproteobacteria</taxon>
        <taxon>Burkholderiales</taxon>
        <taxon>Comamonadaceae</taxon>
        <taxon>Curvibacter</taxon>
    </lineage>
</organism>
<name>A0ABT5MZ83_9BURK</name>